<keyword evidence="1" id="KW-0812">Transmembrane</keyword>
<reference evidence="2 3" key="1">
    <citation type="submission" date="2017-07" db="EMBL/GenBank/DDBJ databases">
        <title>Mechanisms for carbon and nitrogen cycling indicate functional differentiation within the Candidate Phyla Radiation.</title>
        <authorList>
            <person name="Danczak R.E."/>
            <person name="Johnston M.D."/>
            <person name="Kenah C."/>
            <person name="Slattery M."/>
            <person name="Wrighton K.C."/>
            <person name="Wilkins M.J."/>
        </authorList>
    </citation>
    <scope>NUCLEOTIDE SEQUENCE [LARGE SCALE GENOMIC DNA]</scope>
    <source>
        <strain evidence="2">Licking1014_2</strain>
    </source>
</reference>
<dbReference type="AlphaFoldDB" id="A0A554LUM8"/>
<organism evidence="2 3">
    <name type="scientific">Candidatus Berkelbacteria bacterium Licking1014_2</name>
    <dbReference type="NCBI Taxonomy" id="2017146"/>
    <lineage>
        <taxon>Bacteria</taxon>
        <taxon>Candidatus Berkelbacteria</taxon>
    </lineage>
</organism>
<keyword evidence="1" id="KW-1133">Transmembrane helix</keyword>
<evidence type="ECO:0000256" key="1">
    <source>
        <dbReference type="SAM" id="Phobius"/>
    </source>
</evidence>
<gene>
    <name evidence="2" type="ORF">CEN88_312</name>
</gene>
<evidence type="ECO:0000313" key="3">
    <source>
        <dbReference type="Proteomes" id="UP000318711"/>
    </source>
</evidence>
<dbReference type="Proteomes" id="UP000318711">
    <property type="component" value="Unassembled WGS sequence"/>
</dbReference>
<accession>A0A554LUM8</accession>
<dbReference type="EMBL" id="VMGL01000034">
    <property type="protein sequence ID" value="TSC96571.1"/>
    <property type="molecule type" value="Genomic_DNA"/>
</dbReference>
<name>A0A554LUM8_9BACT</name>
<comment type="caution">
    <text evidence="2">The sequence shown here is derived from an EMBL/GenBank/DDBJ whole genome shotgun (WGS) entry which is preliminary data.</text>
</comment>
<protein>
    <submittedName>
        <fullName evidence="2">Uncharacterized protein</fullName>
    </submittedName>
</protein>
<evidence type="ECO:0000313" key="2">
    <source>
        <dbReference type="EMBL" id="TSC96571.1"/>
    </source>
</evidence>
<proteinExistence type="predicted"/>
<feature type="transmembrane region" description="Helical" evidence="1">
    <location>
        <begin position="7"/>
        <end position="28"/>
    </location>
</feature>
<keyword evidence="1" id="KW-0472">Membrane</keyword>
<feature type="transmembrane region" description="Helical" evidence="1">
    <location>
        <begin position="34"/>
        <end position="55"/>
    </location>
</feature>
<sequence>MRERAFVIYITIGLVLTTVGAIICQFLPKAGFAGHLLCIMGVLLIGIVLCTLLFGEKEDLVETDRGCGNEKKETD</sequence>